<reference evidence="3 4" key="2">
    <citation type="submission" date="2019-02" db="EMBL/GenBank/DDBJ databases">
        <title>'Lichenibacterium ramalinii' gen. nov. sp. nov., 'Lichenibacterium minor' gen. nov. sp. nov.</title>
        <authorList>
            <person name="Pankratov T."/>
        </authorList>
    </citation>
    <scope>NUCLEOTIDE SEQUENCE [LARGE SCALE GENOMIC DNA]</scope>
    <source>
        <strain evidence="3 4">RmlP001</strain>
    </source>
</reference>
<dbReference type="Gene3D" id="3.40.50.1980">
    <property type="entry name" value="Nitrogenase molybdenum iron protein domain"/>
    <property type="match status" value="2"/>
</dbReference>
<comment type="caution">
    <text evidence="3">The sequence shown here is derived from an EMBL/GenBank/DDBJ whole genome shotgun (WGS) entry which is preliminary data.</text>
</comment>
<dbReference type="PANTHER" id="PTHR30535">
    <property type="entry name" value="VITAMIN B12-BINDING PROTEIN"/>
    <property type="match status" value="1"/>
</dbReference>
<dbReference type="InterPro" id="IPR002491">
    <property type="entry name" value="ABC_transptr_periplasmic_BD"/>
</dbReference>
<protein>
    <submittedName>
        <fullName evidence="3">ABC transporter substrate-binding protein</fullName>
    </submittedName>
</protein>
<feature type="chain" id="PRO_5021015359" evidence="1">
    <location>
        <begin position="32"/>
        <end position="347"/>
    </location>
</feature>
<feature type="domain" description="Fe/B12 periplasmic-binding" evidence="2">
    <location>
        <begin position="56"/>
        <end position="344"/>
    </location>
</feature>
<reference evidence="3 4" key="1">
    <citation type="submission" date="2018-09" db="EMBL/GenBank/DDBJ databases">
        <authorList>
            <person name="Grouzdev D.S."/>
            <person name="Krutkina M.S."/>
        </authorList>
    </citation>
    <scope>NUCLEOTIDE SEQUENCE [LARGE SCALE GENOMIC DNA]</scope>
    <source>
        <strain evidence="3 4">RmlP001</strain>
    </source>
</reference>
<dbReference type="InterPro" id="IPR050902">
    <property type="entry name" value="ABC_Transporter_SBP"/>
</dbReference>
<dbReference type="PANTHER" id="PTHR30535:SF7">
    <property type="entry name" value="IRON(III) DICITRATE-BINDING PROTEIN"/>
    <property type="match status" value="1"/>
</dbReference>
<dbReference type="PROSITE" id="PS50983">
    <property type="entry name" value="FE_B12_PBP"/>
    <property type="match status" value="1"/>
</dbReference>
<proteinExistence type="predicted"/>
<accession>A0A4Q2RBZ0</accession>
<dbReference type="Proteomes" id="UP000289411">
    <property type="component" value="Unassembled WGS sequence"/>
</dbReference>
<organism evidence="3 4">
    <name type="scientific">Lichenibacterium ramalinae</name>
    <dbReference type="NCBI Taxonomy" id="2316527"/>
    <lineage>
        <taxon>Bacteria</taxon>
        <taxon>Pseudomonadati</taxon>
        <taxon>Pseudomonadota</taxon>
        <taxon>Alphaproteobacteria</taxon>
        <taxon>Hyphomicrobiales</taxon>
        <taxon>Lichenihabitantaceae</taxon>
        <taxon>Lichenibacterium</taxon>
    </lineage>
</organism>
<dbReference type="SUPFAM" id="SSF53807">
    <property type="entry name" value="Helical backbone' metal receptor"/>
    <property type="match status" value="1"/>
</dbReference>
<keyword evidence="1" id="KW-0732">Signal</keyword>
<dbReference type="OrthoDB" id="9797850at2"/>
<evidence type="ECO:0000259" key="2">
    <source>
        <dbReference type="PROSITE" id="PS50983"/>
    </source>
</evidence>
<evidence type="ECO:0000313" key="4">
    <source>
        <dbReference type="Proteomes" id="UP000289411"/>
    </source>
</evidence>
<dbReference type="EMBL" id="QYBC01000011">
    <property type="protein sequence ID" value="RYB04076.1"/>
    <property type="molecule type" value="Genomic_DNA"/>
</dbReference>
<evidence type="ECO:0000256" key="1">
    <source>
        <dbReference type="SAM" id="SignalP"/>
    </source>
</evidence>
<dbReference type="Pfam" id="PF01497">
    <property type="entry name" value="Peripla_BP_2"/>
    <property type="match status" value="1"/>
</dbReference>
<name>A0A4Q2RBZ0_9HYPH</name>
<gene>
    <name evidence="3" type="ORF">D3272_13680</name>
</gene>
<sequence>MAPDRFARRLASVALALAGSFALLGPTAGHAAEPTRYPLTIQNCGLAVTVDHAPKRVVSIGQATTEILLSLGLADRIVGTAVWFGPVLPAFAAENATIKRLADNDPSFESVVGQNPDLVAAQYEWHVGPHGSVGTRQQFSDLAIPTYVSPSDCVAKDNAGGGDGVRRQMFSMDLVYGEIHDLARIFDVDARGDRLIADLRAREAAAKAAVAGKASGVPVVFWFSSKDEKGDAFVAGKNGAPAFMMQALGARNVVTTEDEWPLASWESIAAADPAVIVVGQMDRRRFPADDLAVKRRFLATDPVVSQLRAVKEGHVVVMDAQDMNPSIRTIDGLEALAKGMAAAGPMR</sequence>
<dbReference type="AlphaFoldDB" id="A0A4Q2RBZ0"/>
<dbReference type="RefSeq" id="WP_129219775.1">
    <property type="nucleotide sequence ID" value="NZ_QYBC01000011.1"/>
</dbReference>
<keyword evidence="4" id="KW-1185">Reference proteome</keyword>
<evidence type="ECO:0000313" key="3">
    <source>
        <dbReference type="EMBL" id="RYB04076.1"/>
    </source>
</evidence>
<feature type="signal peptide" evidence="1">
    <location>
        <begin position="1"/>
        <end position="31"/>
    </location>
</feature>